<dbReference type="RefSeq" id="WP_154385497.1">
    <property type="nucleotide sequence ID" value="NZ_CP015005.1"/>
</dbReference>
<dbReference type="Proteomes" id="UP000075755">
    <property type="component" value="Chromosome"/>
</dbReference>
<proteinExistence type="predicted"/>
<accession>A0AAC9ASC5</accession>
<evidence type="ECO:0000313" key="3">
    <source>
        <dbReference type="Proteomes" id="UP000075755"/>
    </source>
</evidence>
<evidence type="ECO:0000313" key="2">
    <source>
        <dbReference type="EMBL" id="MBB3706267.1"/>
    </source>
</evidence>
<reference evidence="2 4" key="2">
    <citation type="submission" date="2020-08" db="EMBL/GenBank/DDBJ databases">
        <title>Genomic Encyclopedia of Type Strains, Phase IV (KMG-IV): sequencing the most valuable type-strain genomes for metagenomic binning, comparative biology and taxonomic classification.</title>
        <authorList>
            <person name="Goeker M."/>
        </authorList>
    </citation>
    <scope>NUCLEOTIDE SEQUENCE [LARGE SCALE GENOMIC DNA]</scope>
    <source>
        <strain evidence="2 4">DSM 10368</strain>
    </source>
</reference>
<evidence type="ECO:0000313" key="1">
    <source>
        <dbReference type="EMBL" id="AMS43186.1"/>
    </source>
</evidence>
<name>A0AAC9ASC5_AMIAI</name>
<dbReference type="AlphaFoldDB" id="A0AAC9ASC5"/>
<dbReference type="KEGG" id="aak:AA2016_4270"/>
<reference evidence="1 3" key="1">
    <citation type="submission" date="2016-03" db="EMBL/GenBank/DDBJ databases">
        <title>Complete genome of Aminobacter aminovorans KCTC 2477.</title>
        <authorList>
            <person name="Kim K.M."/>
        </authorList>
    </citation>
    <scope>NUCLEOTIDE SEQUENCE [LARGE SCALE GENOMIC DNA]</scope>
    <source>
        <strain evidence="1 3">KCTC 2477</strain>
    </source>
</reference>
<protein>
    <submittedName>
        <fullName evidence="1">Uncharacterized protein</fullName>
    </submittedName>
</protein>
<dbReference type="EMBL" id="CP015005">
    <property type="protein sequence ID" value="AMS43186.1"/>
    <property type="molecule type" value="Genomic_DNA"/>
</dbReference>
<evidence type="ECO:0000313" key="4">
    <source>
        <dbReference type="Proteomes" id="UP000577697"/>
    </source>
</evidence>
<organism evidence="1 3">
    <name type="scientific">Aminobacter aminovorans</name>
    <name type="common">Chelatobacter heintzii</name>
    <dbReference type="NCBI Taxonomy" id="83263"/>
    <lineage>
        <taxon>Bacteria</taxon>
        <taxon>Pseudomonadati</taxon>
        <taxon>Pseudomonadota</taxon>
        <taxon>Alphaproteobacteria</taxon>
        <taxon>Hyphomicrobiales</taxon>
        <taxon>Phyllobacteriaceae</taxon>
        <taxon>Aminobacter</taxon>
    </lineage>
</organism>
<sequence length="84" mass="9118">MNNRIIFPSLNGGVCVLIPAGKSGIPIEEIARKDVPAGVPYRIINVTDLPEDRSERELWSADFAKPDGHGIGSEAWFAEQEAGQ</sequence>
<dbReference type="EMBL" id="JACICB010000008">
    <property type="protein sequence ID" value="MBB3706267.1"/>
    <property type="molecule type" value="Genomic_DNA"/>
</dbReference>
<gene>
    <name evidence="1" type="ORF">AA2016_4270</name>
    <name evidence="2" type="ORF">FHS67_002587</name>
</gene>
<dbReference type="Proteomes" id="UP000577697">
    <property type="component" value="Unassembled WGS sequence"/>
</dbReference>
<keyword evidence="4" id="KW-1185">Reference proteome</keyword>